<organism evidence="2 3">
    <name type="scientific">Acidomonas methanolica NBRC 104435</name>
    <dbReference type="NCBI Taxonomy" id="1231351"/>
    <lineage>
        <taxon>Bacteria</taxon>
        <taxon>Pseudomonadati</taxon>
        <taxon>Pseudomonadota</taxon>
        <taxon>Alphaproteobacteria</taxon>
        <taxon>Acetobacterales</taxon>
        <taxon>Acetobacteraceae</taxon>
        <taxon>Acidomonas</taxon>
    </lineage>
</organism>
<dbReference type="InterPro" id="IPR018754">
    <property type="entry name" value="RovC-like_DNA-bd"/>
</dbReference>
<evidence type="ECO:0000313" key="3">
    <source>
        <dbReference type="Proteomes" id="UP000019760"/>
    </source>
</evidence>
<name>A0A023D8V4_ACIMT</name>
<dbReference type="EMBL" id="BAND01000193">
    <property type="protein sequence ID" value="GAJ30607.1"/>
    <property type="molecule type" value="Genomic_DNA"/>
</dbReference>
<comment type="caution">
    <text evidence="2">The sequence shown here is derived from an EMBL/GenBank/DDBJ whole genome shotgun (WGS) entry which is preliminary data.</text>
</comment>
<evidence type="ECO:0000259" key="1">
    <source>
        <dbReference type="Pfam" id="PF10074"/>
    </source>
</evidence>
<reference evidence="3" key="1">
    <citation type="journal article" date="2014" name="FEMS Microbiol. Lett.">
        <title>Draft Genomic DNA Sequence of the Facultatively Methylotrophic Bacterium Acidomonas methanolica type strain MB58.</title>
        <authorList>
            <person name="Higashiura N."/>
            <person name="Hadano H."/>
            <person name="Hirakawa H."/>
            <person name="Matsutani M."/>
            <person name="Takabe S."/>
            <person name="Matsushita K."/>
            <person name="Azuma Y."/>
        </authorList>
    </citation>
    <scope>NUCLEOTIDE SEQUENCE [LARGE SCALE GENOMIC DNA]</scope>
    <source>
        <strain evidence="3">MB58</strain>
    </source>
</reference>
<accession>A0A023D8V4</accession>
<reference evidence="2 3" key="2">
    <citation type="journal article" date="2014" name="FEMS Microbiol. Lett.">
        <title>Draft genomic DNA sequence of the facultatively methylotrophic bacterium Acidomonas methanolica type strain MB58.</title>
        <authorList>
            <person name="Higashiura N."/>
            <person name="Hadano H."/>
            <person name="Hirakawa H."/>
            <person name="Matsutani M."/>
            <person name="Takabe S."/>
            <person name="Matsushita K."/>
            <person name="Azuma Y."/>
        </authorList>
    </citation>
    <scope>NUCLEOTIDE SEQUENCE [LARGE SCALE GENOMIC DNA]</scope>
    <source>
        <strain evidence="2 3">MB58</strain>
    </source>
</reference>
<dbReference type="RefSeq" id="WP_052512237.1">
    <property type="nucleotide sequence ID" value="NZ_BAND01000193.1"/>
</dbReference>
<feature type="domain" description="T6SS Transcription factor RovC-like DNA binding" evidence="1">
    <location>
        <begin position="64"/>
        <end position="165"/>
    </location>
</feature>
<dbReference type="AlphaFoldDB" id="A0A023D8V4"/>
<protein>
    <recommendedName>
        <fullName evidence="1">T6SS Transcription factor RovC-like DNA binding domain-containing protein</fullName>
    </recommendedName>
</protein>
<gene>
    <name evidence="2" type="ORF">Amme_209_003</name>
</gene>
<dbReference type="OrthoDB" id="7220903at2"/>
<dbReference type="Proteomes" id="UP000019760">
    <property type="component" value="Unassembled WGS sequence"/>
</dbReference>
<evidence type="ECO:0000313" key="2">
    <source>
        <dbReference type="EMBL" id="GAJ30607.1"/>
    </source>
</evidence>
<proteinExistence type="predicted"/>
<dbReference type="Pfam" id="PF10074">
    <property type="entry name" value="RovC_DNA-bd"/>
    <property type="match status" value="1"/>
</dbReference>
<keyword evidence="3" id="KW-1185">Reference proteome</keyword>
<sequence length="178" mass="19714">MPDTYADSHGAPDIAARVASRTLAALTLPDGARRIVTDTLGSQQLHFLPTPSGRHDAYLLPHAGFERHLGALLRFLDLPARGRLAPRHHLTHQTPLHQERLVLMLRVNRAREKGASRREMGAVLFRRRPRARSALEWSGSELRATLYRLNQDALAMVAGGYLDLLGHGLSGKMDIPEA</sequence>